<feature type="compositionally biased region" description="Pro residues" evidence="1">
    <location>
        <begin position="45"/>
        <end position="60"/>
    </location>
</feature>
<reference evidence="3 4" key="1">
    <citation type="submission" date="2020-03" db="EMBL/GenBank/DDBJ databases">
        <title>Whole genome shotgun sequence of Phytohabitans suffuscus NBRC 105367.</title>
        <authorList>
            <person name="Komaki H."/>
            <person name="Tamura T."/>
        </authorList>
    </citation>
    <scope>NUCLEOTIDE SEQUENCE [LARGE SCALE GENOMIC DNA]</scope>
    <source>
        <strain evidence="3 4">NBRC 105367</strain>
    </source>
</reference>
<dbReference type="RefSeq" id="WP_173162010.1">
    <property type="nucleotide sequence ID" value="NZ_AP022871.1"/>
</dbReference>
<feature type="region of interest" description="Disordered" evidence="1">
    <location>
        <begin position="24"/>
        <end position="71"/>
    </location>
</feature>
<evidence type="ECO:0000313" key="3">
    <source>
        <dbReference type="EMBL" id="BCB89940.1"/>
    </source>
</evidence>
<dbReference type="EMBL" id="AP022871">
    <property type="protein sequence ID" value="BCB89940.1"/>
    <property type="molecule type" value="Genomic_DNA"/>
</dbReference>
<proteinExistence type="predicted"/>
<dbReference type="Proteomes" id="UP000503011">
    <property type="component" value="Chromosome"/>
</dbReference>
<dbReference type="AlphaFoldDB" id="A0A6F8YUV8"/>
<organism evidence="3 4">
    <name type="scientific">Phytohabitans suffuscus</name>
    <dbReference type="NCBI Taxonomy" id="624315"/>
    <lineage>
        <taxon>Bacteria</taxon>
        <taxon>Bacillati</taxon>
        <taxon>Actinomycetota</taxon>
        <taxon>Actinomycetes</taxon>
        <taxon>Micromonosporales</taxon>
        <taxon>Micromonosporaceae</taxon>
    </lineage>
</organism>
<evidence type="ECO:0000313" key="4">
    <source>
        <dbReference type="Proteomes" id="UP000503011"/>
    </source>
</evidence>
<gene>
    <name evidence="3" type="ORF">Psuf_072530</name>
</gene>
<name>A0A6F8YUV8_9ACTN</name>
<evidence type="ECO:0000256" key="2">
    <source>
        <dbReference type="SAM" id="SignalP"/>
    </source>
</evidence>
<keyword evidence="4" id="KW-1185">Reference proteome</keyword>
<accession>A0A6F8YUV8</accession>
<feature type="compositionally biased region" description="Low complexity" evidence="1">
    <location>
        <begin position="24"/>
        <end position="40"/>
    </location>
</feature>
<keyword evidence="2" id="KW-0732">Signal</keyword>
<feature type="chain" id="PRO_5038797491" evidence="2">
    <location>
        <begin position="21"/>
        <end position="71"/>
    </location>
</feature>
<feature type="signal peptide" evidence="2">
    <location>
        <begin position="1"/>
        <end position="20"/>
    </location>
</feature>
<reference evidence="3 4" key="2">
    <citation type="submission" date="2020-03" db="EMBL/GenBank/DDBJ databases">
        <authorList>
            <person name="Ichikawa N."/>
            <person name="Kimura A."/>
            <person name="Kitahashi Y."/>
            <person name="Uohara A."/>
        </authorList>
    </citation>
    <scope>NUCLEOTIDE SEQUENCE [LARGE SCALE GENOMIC DNA]</scope>
    <source>
        <strain evidence="3 4">NBRC 105367</strain>
    </source>
</reference>
<evidence type="ECO:0000256" key="1">
    <source>
        <dbReference type="SAM" id="MobiDB-lite"/>
    </source>
</evidence>
<dbReference type="KEGG" id="psuu:Psuf_072530"/>
<sequence length="71" mass="6978">MNRPSRIPVLVALMAALALAAPPAVAGAGAAPRSSGAARADGPGTPRPEPTGHVPPPTLKPPTEDFCGTCV</sequence>
<protein>
    <submittedName>
        <fullName evidence="3">Uncharacterized protein</fullName>
    </submittedName>
</protein>